<dbReference type="GO" id="GO:0003677">
    <property type="term" value="F:DNA binding"/>
    <property type="evidence" value="ECO:0007669"/>
    <property type="project" value="InterPro"/>
</dbReference>
<organism evidence="2 3">
    <name type="scientific">Nitrosomonas oligotropha</name>
    <dbReference type="NCBI Taxonomy" id="42354"/>
    <lineage>
        <taxon>Bacteria</taxon>
        <taxon>Pseudomonadati</taxon>
        <taxon>Pseudomonadota</taxon>
        <taxon>Betaproteobacteria</taxon>
        <taxon>Nitrosomonadales</taxon>
        <taxon>Nitrosomonadaceae</taxon>
        <taxon>Nitrosomonas</taxon>
    </lineage>
</organism>
<evidence type="ECO:0000313" key="3">
    <source>
        <dbReference type="Proteomes" id="UP000198814"/>
    </source>
</evidence>
<dbReference type="GO" id="GO:0008270">
    <property type="term" value="F:zinc ion binding"/>
    <property type="evidence" value="ECO:0007669"/>
    <property type="project" value="InterPro"/>
</dbReference>
<dbReference type="SMART" id="SM00400">
    <property type="entry name" value="ZnF_CHCC"/>
    <property type="match status" value="1"/>
</dbReference>
<dbReference type="OrthoDB" id="784829at2"/>
<reference evidence="3" key="1">
    <citation type="submission" date="2016-10" db="EMBL/GenBank/DDBJ databases">
        <authorList>
            <person name="Varghese N."/>
            <person name="Submissions S."/>
        </authorList>
    </citation>
    <scope>NUCLEOTIDE SEQUENCE [LARGE SCALE GENOMIC DNA]</scope>
    <source>
        <strain evidence="3">Nm76</strain>
    </source>
</reference>
<dbReference type="InterPro" id="IPR002694">
    <property type="entry name" value="Znf_CHC2"/>
</dbReference>
<gene>
    <name evidence="2" type="ORF">SAMN05216333_12051</name>
</gene>
<dbReference type="Proteomes" id="UP000198814">
    <property type="component" value="Unassembled WGS sequence"/>
</dbReference>
<dbReference type="SUPFAM" id="SSF57783">
    <property type="entry name" value="Zinc beta-ribbon"/>
    <property type="match status" value="1"/>
</dbReference>
<evidence type="ECO:0000313" key="2">
    <source>
        <dbReference type="EMBL" id="SEO82625.1"/>
    </source>
</evidence>
<dbReference type="GO" id="GO:0006260">
    <property type="term" value="P:DNA replication"/>
    <property type="evidence" value="ECO:0007669"/>
    <property type="project" value="InterPro"/>
</dbReference>
<keyword evidence="3" id="KW-1185">Reference proteome</keyword>
<feature type="domain" description="Zinc finger CHC2-type" evidence="1">
    <location>
        <begin position="32"/>
        <end position="75"/>
    </location>
</feature>
<proteinExistence type="predicted"/>
<name>A0A1H8SVR0_9PROT</name>
<dbReference type="Gene3D" id="3.90.580.10">
    <property type="entry name" value="Zinc finger, CHC2-type domain"/>
    <property type="match status" value="1"/>
</dbReference>
<dbReference type="STRING" id="42354.SAMN05216333_12051"/>
<dbReference type="Pfam" id="PF01807">
    <property type="entry name" value="Zn_ribbon_DnaG"/>
    <property type="match status" value="1"/>
</dbReference>
<dbReference type="EMBL" id="FODO01000020">
    <property type="protein sequence ID" value="SEO82625.1"/>
    <property type="molecule type" value="Genomic_DNA"/>
</dbReference>
<evidence type="ECO:0000259" key="1">
    <source>
        <dbReference type="SMART" id="SM00400"/>
    </source>
</evidence>
<protein>
    <submittedName>
        <fullName evidence="2">CHC2 zinc finger</fullName>
    </submittedName>
</protein>
<sequence length="128" mass="13821">MNLNTKLQHDGGSLHEIIGRLTKARRIGEGRYVACCPVHQDRTPSLAVTQKTDGIILVHCFGCNAGGVDICNALGIDPSTLFPPTDNPKYEKQSRGGFFSVANVSCLAWRFDPAISGCERSEKAECAV</sequence>
<dbReference type="AlphaFoldDB" id="A0A1H8SVR0"/>
<accession>A0A1H8SVR0</accession>
<dbReference type="GO" id="GO:0003899">
    <property type="term" value="F:DNA-directed RNA polymerase activity"/>
    <property type="evidence" value="ECO:0007669"/>
    <property type="project" value="InterPro"/>
</dbReference>
<dbReference type="InterPro" id="IPR036977">
    <property type="entry name" value="DNA_primase_Znf_CHC2"/>
</dbReference>